<evidence type="ECO:0000259" key="2">
    <source>
        <dbReference type="Pfam" id="PF01408"/>
    </source>
</evidence>
<dbReference type="GO" id="GO:0016491">
    <property type="term" value="F:oxidoreductase activity"/>
    <property type="evidence" value="ECO:0007669"/>
    <property type="project" value="UniProtKB-KW"/>
</dbReference>
<evidence type="ECO:0000256" key="1">
    <source>
        <dbReference type="ARBA" id="ARBA00023002"/>
    </source>
</evidence>
<dbReference type="EMBL" id="NMVO01000013">
    <property type="protein sequence ID" value="OYO13256.1"/>
    <property type="molecule type" value="Genomic_DNA"/>
</dbReference>
<dbReference type="Gene3D" id="3.30.360.10">
    <property type="entry name" value="Dihydrodipicolinate Reductase, domain 2"/>
    <property type="match status" value="1"/>
</dbReference>
<dbReference type="InterPro" id="IPR045560">
    <property type="entry name" value="LigC_C"/>
</dbReference>
<feature type="domain" description="4-carboxy-2-hydroxymuconate-6-semialdehyde dehydrogenase-like C-terminal" evidence="3">
    <location>
        <begin position="125"/>
        <end position="259"/>
    </location>
</feature>
<evidence type="ECO:0000313" key="5">
    <source>
        <dbReference type="Proteomes" id="UP000215896"/>
    </source>
</evidence>
<evidence type="ECO:0000259" key="3">
    <source>
        <dbReference type="Pfam" id="PF19858"/>
    </source>
</evidence>
<dbReference type="Gene3D" id="3.40.50.720">
    <property type="entry name" value="NAD(P)-binding Rossmann-like Domain"/>
    <property type="match status" value="1"/>
</dbReference>
<keyword evidence="1" id="KW-0560">Oxidoreductase</keyword>
<dbReference type="Pfam" id="PF19858">
    <property type="entry name" value="OxRdtase_C"/>
    <property type="match status" value="1"/>
</dbReference>
<comment type="caution">
    <text evidence="4">The sequence shown here is derived from an EMBL/GenBank/DDBJ whole genome shotgun (WGS) entry which is preliminary data.</text>
</comment>
<dbReference type="AlphaFoldDB" id="A0A255GFF0"/>
<dbReference type="SUPFAM" id="SSF51735">
    <property type="entry name" value="NAD(P)-binding Rossmann-fold domains"/>
    <property type="match status" value="1"/>
</dbReference>
<dbReference type="SUPFAM" id="SSF55347">
    <property type="entry name" value="Glyceraldehyde-3-phosphate dehydrogenase-like, C-terminal domain"/>
    <property type="match status" value="1"/>
</dbReference>
<dbReference type="OrthoDB" id="256869at2"/>
<dbReference type="InterPro" id="IPR050463">
    <property type="entry name" value="Gfo/Idh/MocA_oxidrdct_glycsds"/>
</dbReference>
<dbReference type="Pfam" id="PF01408">
    <property type="entry name" value="GFO_IDH_MocA"/>
    <property type="match status" value="1"/>
</dbReference>
<keyword evidence="5" id="KW-1185">Reference proteome</keyword>
<accession>A0A255GFF0</accession>
<proteinExistence type="predicted"/>
<dbReference type="PANTHER" id="PTHR43818">
    <property type="entry name" value="BCDNA.GH03377"/>
    <property type="match status" value="1"/>
</dbReference>
<dbReference type="GO" id="GO:0000166">
    <property type="term" value="F:nucleotide binding"/>
    <property type="evidence" value="ECO:0007669"/>
    <property type="project" value="InterPro"/>
</dbReference>
<dbReference type="RefSeq" id="WP_094405523.1">
    <property type="nucleotide sequence ID" value="NZ_NMVO01000013.1"/>
</dbReference>
<protein>
    <submittedName>
        <fullName evidence="4">Oxidoreductase</fullName>
    </submittedName>
</protein>
<dbReference type="InterPro" id="IPR036291">
    <property type="entry name" value="NAD(P)-bd_dom_sf"/>
</dbReference>
<dbReference type="PANTHER" id="PTHR43818:SF11">
    <property type="entry name" value="BCDNA.GH03377"/>
    <property type="match status" value="1"/>
</dbReference>
<name>A0A255GFF0_9ACTN</name>
<dbReference type="Proteomes" id="UP000215896">
    <property type="component" value="Unassembled WGS sequence"/>
</dbReference>
<reference evidence="4 5" key="1">
    <citation type="submission" date="2017-07" db="EMBL/GenBank/DDBJ databases">
        <title>Draft whole genome sequences of clinical Proprionibacteriaceae strains.</title>
        <authorList>
            <person name="Bernier A.-M."/>
            <person name="Bernard K."/>
            <person name="Domingo M.-C."/>
        </authorList>
    </citation>
    <scope>NUCLEOTIDE SEQUENCE [LARGE SCALE GENOMIC DNA]</scope>
    <source>
        <strain evidence="4 5">NML 030167</strain>
    </source>
</reference>
<feature type="domain" description="Gfo/Idh/MocA-like oxidoreductase N-terminal" evidence="2">
    <location>
        <begin position="1"/>
        <end position="116"/>
    </location>
</feature>
<sequence>MRIGLAGEGVIGAKHLAALAQVPEAEVVYLAAGDRERGAQLAAEHGVAEVGDLDGCLAREDIEAVILATPTPMHAEHAVAALEAGKHVLVEIPIADNLADAERIVATADRVGRTAMGAHTRRFNPGQAWVHQQIGDGRLRLQHLLVDTLFLRRDNRNARGELRPWTDSLLWHHACHGVDQFVWQSGGAPAEVAAVAGPLSEQLGIPMDLSISLRAESGAVGTIALSFNNDGPFGSNFRFICDNGTYLARYDELTDGWGKPAGPEPVETDHERGIENQDREFVTAILEGRTPEAAVADLLPTMRVLDRVEQLIDAAD</sequence>
<gene>
    <name evidence="4" type="ORF">CGZ94_09640</name>
</gene>
<evidence type="ECO:0000313" key="4">
    <source>
        <dbReference type="EMBL" id="OYO13256.1"/>
    </source>
</evidence>
<dbReference type="InterPro" id="IPR000683">
    <property type="entry name" value="Gfo/Idh/MocA-like_OxRdtase_N"/>
</dbReference>
<organism evidence="4 5">
    <name type="scientific">Enemella evansiae</name>
    <dbReference type="NCBI Taxonomy" id="2016499"/>
    <lineage>
        <taxon>Bacteria</taxon>
        <taxon>Bacillati</taxon>
        <taxon>Actinomycetota</taxon>
        <taxon>Actinomycetes</taxon>
        <taxon>Propionibacteriales</taxon>
        <taxon>Propionibacteriaceae</taxon>
        <taxon>Enemella</taxon>
    </lineage>
</organism>